<dbReference type="Gene3D" id="2.40.30.130">
    <property type="match status" value="1"/>
</dbReference>
<gene>
    <name evidence="7" type="ORF">D0866_08320</name>
    <name evidence="6" type="ORF">D0867_05697</name>
    <name evidence="5" type="ORF">D0868_12757</name>
</gene>
<comment type="similarity">
    <text evidence="3">Belongs to the class-II aminoacyl-tRNA synthetase family. Alax-L subfamily.</text>
</comment>
<comment type="caution">
    <text evidence="5">The sequence shown here is derived from an EMBL/GenBank/DDBJ whole genome shotgun (WGS) entry which is preliminary data.</text>
</comment>
<evidence type="ECO:0000313" key="10">
    <source>
        <dbReference type="Proteomes" id="UP000282582"/>
    </source>
</evidence>
<dbReference type="SMART" id="SM00863">
    <property type="entry name" value="tRNA_SAD"/>
    <property type="match status" value="1"/>
</dbReference>
<dbReference type="Gene3D" id="3.30.980.10">
    <property type="entry name" value="Threonyl-trna Synthetase, Chain A, domain 2"/>
    <property type="match status" value="1"/>
</dbReference>
<dbReference type="OrthoDB" id="288942at2759"/>
<dbReference type="GO" id="GO:0006419">
    <property type="term" value="P:alanyl-tRNA aminoacylation"/>
    <property type="evidence" value="ECO:0007669"/>
    <property type="project" value="InterPro"/>
</dbReference>
<evidence type="ECO:0000313" key="5">
    <source>
        <dbReference type="EMBL" id="RMX93601.1"/>
    </source>
</evidence>
<dbReference type="GO" id="GO:0005524">
    <property type="term" value="F:ATP binding"/>
    <property type="evidence" value="ECO:0007669"/>
    <property type="project" value="InterPro"/>
</dbReference>
<dbReference type="GO" id="GO:0003676">
    <property type="term" value="F:nucleic acid binding"/>
    <property type="evidence" value="ECO:0007669"/>
    <property type="project" value="InterPro"/>
</dbReference>
<dbReference type="Pfam" id="PF07973">
    <property type="entry name" value="tRNA_SAD"/>
    <property type="match status" value="1"/>
</dbReference>
<comment type="cofactor">
    <cofactor evidence="1">
        <name>Zn(2+)</name>
        <dbReference type="ChEBI" id="CHEBI:29105"/>
    </cofactor>
</comment>
<dbReference type="PROSITE" id="PS50860">
    <property type="entry name" value="AA_TRNA_LIGASE_II_ALA"/>
    <property type="match status" value="1"/>
</dbReference>
<dbReference type="GO" id="GO:0005737">
    <property type="term" value="C:cytoplasm"/>
    <property type="evidence" value="ECO:0007669"/>
    <property type="project" value="UniProtKB-SubCell"/>
</dbReference>
<dbReference type="PANTHER" id="PTHR43462">
    <property type="entry name" value="ALANYL-TRNA EDITING PROTEIN"/>
    <property type="match status" value="1"/>
</dbReference>
<evidence type="ECO:0000313" key="6">
    <source>
        <dbReference type="EMBL" id="RMY17912.1"/>
    </source>
</evidence>
<dbReference type="InterPro" id="IPR018165">
    <property type="entry name" value="Ala-tRNA-synth_IIc_core"/>
</dbReference>
<evidence type="ECO:0000313" key="8">
    <source>
        <dbReference type="Proteomes" id="UP000271337"/>
    </source>
</evidence>
<evidence type="ECO:0000313" key="9">
    <source>
        <dbReference type="Proteomes" id="UP000276864"/>
    </source>
</evidence>
<feature type="domain" description="Alanyl-transfer RNA synthetases family profile" evidence="4">
    <location>
        <begin position="20"/>
        <end position="271"/>
    </location>
</feature>
<dbReference type="InterPro" id="IPR012947">
    <property type="entry name" value="tRNA_SAD"/>
</dbReference>
<proteinExistence type="inferred from homology"/>
<dbReference type="EMBL" id="QWIM01000904">
    <property type="protein sequence ID" value="RMY29978.1"/>
    <property type="molecule type" value="Genomic_DNA"/>
</dbReference>
<dbReference type="AlphaFoldDB" id="A0A3M6XSC8"/>
<comment type="subcellular location">
    <subcellularLocation>
        <location evidence="2">Cytoplasm</location>
    </subcellularLocation>
</comment>
<dbReference type="Proteomes" id="UP000282582">
    <property type="component" value="Unassembled WGS sequence"/>
</dbReference>
<evidence type="ECO:0000256" key="3">
    <source>
        <dbReference type="ARBA" id="ARBA00008429"/>
    </source>
</evidence>
<dbReference type="SUPFAM" id="SSF50447">
    <property type="entry name" value="Translation proteins"/>
    <property type="match status" value="1"/>
</dbReference>
<dbReference type="PANTHER" id="PTHR43462:SF2">
    <property type="entry name" value="THREONYL AND ALANYL TRNA SYNTHETASE SECOND ADDITIONAL DOMAIN-CONTAINING PROTEIN"/>
    <property type="match status" value="1"/>
</dbReference>
<dbReference type="InterPro" id="IPR018163">
    <property type="entry name" value="Thr/Ala-tRNA-synth_IIc_edit"/>
</dbReference>
<dbReference type="Proteomes" id="UP000276864">
    <property type="component" value="Unassembled WGS sequence"/>
</dbReference>
<dbReference type="SUPFAM" id="SSF55186">
    <property type="entry name" value="ThrRS/AlaRS common domain"/>
    <property type="match status" value="1"/>
</dbReference>
<dbReference type="GO" id="GO:0004813">
    <property type="term" value="F:alanine-tRNA ligase activity"/>
    <property type="evidence" value="ECO:0007669"/>
    <property type="project" value="InterPro"/>
</dbReference>
<evidence type="ECO:0000313" key="7">
    <source>
        <dbReference type="EMBL" id="RMY29978.1"/>
    </source>
</evidence>
<name>A0A3M6XSC8_HORWE</name>
<dbReference type="InterPro" id="IPR009000">
    <property type="entry name" value="Transl_B-barrel_sf"/>
</dbReference>
<reference evidence="8 9" key="1">
    <citation type="journal article" date="2018" name="BMC Genomics">
        <title>Genomic evidence for intraspecific hybridization in a clonal and extremely halotolerant yeast.</title>
        <authorList>
            <person name="Gostincar C."/>
            <person name="Stajich J.E."/>
            <person name="Zupancic J."/>
            <person name="Zalar P."/>
            <person name="Gunde-Cimerman N."/>
        </authorList>
    </citation>
    <scope>NUCLEOTIDE SEQUENCE [LARGE SCALE GENOMIC DNA]</scope>
    <source>
        <strain evidence="7 9">EXF-6651</strain>
        <strain evidence="5 10">EXF-6654</strain>
        <strain evidence="6 8">EXF-6669</strain>
    </source>
</reference>
<dbReference type="Proteomes" id="UP000271337">
    <property type="component" value="Unassembled WGS sequence"/>
</dbReference>
<organism evidence="5 10">
    <name type="scientific">Hortaea werneckii</name>
    <name type="common">Black yeast</name>
    <name type="synonym">Cladosporium werneckii</name>
    <dbReference type="NCBI Taxonomy" id="91943"/>
    <lineage>
        <taxon>Eukaryota</taxon>
        <taxon>Fungi</taxon>
        <taxon>Dikarya</taxon>
        <taxon>Ascomycota</taxon>
        <taxon>Pezizomycotina</taxon>
        <taxon>Dothideomycetes</taxon>
        <taxon>Dothideomycetidae</taxon>
        <taxon>Mycosphaerellales</taxon>
        <taxon>Teratosphaeriaceae</taxon>
        <taxon>Hortaea</taxon>
    </lineage>
</organism>
<evidence type="ECO:0000256" key="2">
    <source>
        <dbReference type="ARBA" id="ARBA00004496"/>
    </source>
</evidence>
<dbReference type="EMBL" id="QWIK01001597">
    <property type="protein sequence ID" value="RMX93601.1"/>
    <property type="molecule type" value="Genomic_DNA"/>
</dbReference>
<evidence type="ECO:0000259" key="4">
    <source>
        <dbReference type="PROSITE" id="PS50860"/>
    </source>
</evidence>
<dbReference type="EMBL" id="QWIL01000521">
    <property type="protein sequence ID" value="RMY17912.1"/>
    <property type="molecule type" value="Genomic_DNA"/>
</dbReference>
<dbReference type="InterPro" id="IPR051335">
    <property type="entry name" value="Alanyl-tRNA_Editing_Enzymes"/>
</dbReference>
<protein>
    <recommendedName>
        <fullName evidence="4">Alanyl-transfer RNA synthetases family profile domain-containing protein</fullName>
    </recommendedName>
</protein>
<evidence type="ECO:0000256" key="1">
    <source>
        <dbReference type="ARBA" id="ARBA00001947"/>
    </source>
</evidence>
<sequence>MAWLKKVNMTDPSFPSNRPTKAMYQYEEGLRNHIARVVAIQPFSDLSDAERGLFKTGSENTYALEANETIFYAQGGGQPFDTEYIEAANHGDNRPKFIVEAVRNGSEGRILHFGHFEDPTTVVNLKAGDIIEQHIDGAKRDLNSRIHTAGHLIALSIRHLAQQEPDLNVTELKAQHYPETSFVEFQGSIDGKFKEAIQNQSTQYVKDALPVNLAWYLPDELHSHAVITAEGMPIVAGADGKVRVVDIVGAGAYPCGGTHVPDTSQVGGIVVKGIKRQKGNSKVSYAVLDAE</sequence>
<accession>A0A3M6XSC8</accession>